<protein>
    <submittedName>
        <fullName evidence="2">Uncharacterized protein</fullName>
    </submittedName>
</protein>
<evidence type="ECO:0000313" key="3">
    <source>
        <dbReference type="Proteomes" id="UP001562159"/>
    </source>
</evidence>
<keyword evidence="1" id="KW-0732">Signal</keyword>
<dbReference type="Proteomes" id="UP001562159">
    <property type="component" value="Unassembled WGS sequence"/>
</dbReference>
<keyword evidence="3" id="KW-1185">Reference proteome</keyword>
<reference evidence="2 3" key="1">
    <citation type="submission" date="2024-07" db="EMBL/GenBank/DDBJ databases">
        <title>Molecular mechanisms and environmental adaptations of flagellar loss and biofilm growth of Rhodanobacter under environmental stress.</title>
        <authorList>
            <person name="Chen M."/>
        </authorList>
    </citation>
    <scope>NUCLEOTIDE SEQUENCE [LARGE SCALE GENOMIC DNA]</scope>
    <source>
        <strain evidence="2 3">RS22</strain>
    </source>
</reference>
<comment type="caution">
    <text evidence="2">The sequence shown here is derived from an EMBL/GenBank/DDBJ whole genome shotgun (WGS) entry which is preliminary data.</text>
</comment>
<feature type="chain" id="PRO_5047537503" evidence="1">
    <location>
        <begin position="26"/>
        <end position="489"/>
    </location>
</feature>
<feature type="signal peptide" evidence="1">
    <location>
        <begin position="1"/>
        <end position="25"/>
    </location>
</feature>
<sequence>MFPHRRLAVLLACVLLACGPRAASAQTPAQTPARTPDLTPDQWQALQLAAADKSDRIMAVANRHKGLLAQYQVMRRTWDEDKSPAFRLIFGQYISWYQSFIGDYSDAAASFSIKQLPEPDDRPSPLGLPDYHAHPALAAIPELAKPYRVVLLNEAHNVALTRSLTVQLLSRLRAEGFDWFAAETLYQADTGLQARGYPVDKSGFYTEEPVCAEMVRTALKLGFKVVAYEATSDATGDAREAEQARNLDAAVFKRDPAARLVVDAGYGHIVKSGRYLGGSSMAEHLYQLTGLPMLSVEQTALYPHALADDDHPVYTAVMAQLHPHVPIVFTSATGQPWSLRPGYDVSVFFPLSHLVRGRPDWLELGGLRQAWFVDGARCQQHFPCLVEARYADESDDAIPADRLVLDQVPLLGTLDLRMTISSQGVPGSDLYLRPGKYRLRFSTENGDPLHHQNITVPAKRGGDSAATLPEPPRSTLACQPGVLPRRCSG</sequence>
<gene>
    <name evidence="2" type="ORF">AB7878_02245</name>
</gene>
<evidence type="ECO:0000313" key="2">
    <source>
        <dbReference type="EMBL" id="MEY2181225.1"/>
    </source>
</evidence>
<evidence type="ECO:0000256" key="1">
    <source>
        <dbReference type="SAM" id="SignalP"/>
    </source>
</evidence>
<name>A0ABV4ALG1_9GAMM</name>
<proteinExistence type="predicted"/>
<dbReference type="EMBL" id="JBGBPY010000001">
    <property type="protein sequence ID" value="MEY2181225.1"/>
    <property type="molecule type" value="Genomic_DNA"/>
</dbReference>
<organism evidence="2 3">
    <name type="scientific">Rhodanobacter humi</name>
    <dbReference type="NCBI Taxonomy" id="1888173"/>
    <lineage>
        <taxon>Bacteria</taxon>
        <taxon>Pseudomonadati</taxon>
        <taxon>Pseudomonadota</taxon>
        <taxon>Gammaproteobacteria</taxon>
        <taxon>Lysobacterales</taxon>
        <taxon>Rhodanobacteraceae</taxon>
        <taxon>Rhodanobacter</taxon>
    </lineage>
</organism>
<dbReference type="PROSITE" id="PS51257">
    <property type="entry name" value="PROKAR_LIPOPROTEIN"/>
    <property type="match status" value="1"/>
</dbReference>
<accession>A0ABV4ALG1</accession>